<dbReference type="Proteomes" id="UP001057279">
    <property type="component" value="Linkage Group LG03"/>
</dbReference>
<accession>A0ACB9V9W2</accession>
<proteinExistence type="predicted"/>
<reference evidence="1" key="1">
    <citation type="submission" date="2022-03" db="EMBL/GenBank/DDBJ databases">
        <title>Genomic analyses of argali, domestic sheep and their hybrids provide insights into chromosomal evolution, heterosis and genetic basis of agronomic traits.</title>
        <authorList>
            <person name="Li M."/>
        </authorList>
    </citation>
    <scope>NUCLEOTIDE SEQUENCE</scope>
    <source>
        <strain evidence="1">F1 hybrid</strain>
    </source>
</reference>
<name>A0ACB9V9W2_9CETA</name>
<gene>
    <name evidence="1" type="ORF">MJG53_004264</name>
</gene>
<dbReference type="EMBL" id="CM043028">
    <property type="protein sequence ID" value="KAI4586477.1"/>
    <property type="molecule type" value="Genomic_DNA"/>
</dbReference>
<keyword evidence="2" id="KW-1185">Reference proteome</keyword>
<evidence type="ECO:0000313" key="2">
    <source>
        <dbReference type="Proteomes" id="UP001057279"/>
    </source>
</evidence>
<evidence type="ECO:0000313" key="1">
    <source>
        <dbReference type="EMBL" id="KAI4586477.1"/>
    </source>
</evidence>
<organism evidence="1 2">
    <name type="scientific">Ovis ammon polii x Ovis aries</name>
    <dbReference type="NCBI Taxonomy" id="2918886"/>
    <lineage>
        <taxon>Eukaryota</taxon>
        <taxon>Metazoa</taxon>
        <taxon>Chordata</taxon>
        <taxon>Craniata</taxon>
        <taxon>Vertebrata</taxon>
        <taxon>Euteleostomi</taxon>
        <taxon>Mammalia</taxon>
        <taxon>Eutheria</taxon>
        <taxon>Laurasiatheria</taxon>
        <taxon>Artiodactyla</taxon>
        <taxon>Ruminantia</taxon>
        <taxon>Pecora</taxon>
        <taxon>Bovidae</taxon>
        <taxon>Caprinae</taxon>
        <taxon>Ovis</taxon>
    </lineage>
</organism>
<sequence>MHVGRDIHRAPWWPRGQQLALILWIEALEFCSNLYRIGQSKVFFQATTLAHLEEERDLKITDVIISFQACCSSYLARKTSAANSYYSSSM</sequence>
<comment type="caution">
    <text evidence="1">The sequence shown here is derived from an EMBL/GenBank/DDBJ whole genome shotgun (WGS) entry which is preliminary data.</text>
</comment>
<protein>
    <submittedName>
        <fullName evidence="1">Uncharacterized protein</fullName>
    </submittedName>
</protein>